<evidence type="ECO:0000259" key="1">
    <source>
        <dbReference type="Pfam" id="PF07561"/>
    </source>
</evidence>
<dbReference type="EMBL" id="AP024849">
    <property type="protein sequence ID" value="BCZ49342.1"/>
    <property type="molecule type" value="Genomic_DNA"/>
</dbReference>
<gene>
    <name evidence="2" type="ORF">psyc5s11_54090</name>
</gene>
<dbReference type="RefSeq" id="WP_224035528.1">
    <property type="nucleotide sequence ID" value="NZ_AP024849.1"/>
</dbReference>
<proteinExistence type="predicted"/>
<dbReference type="Pfam" id="PF07561">
    <property type="entry name" value="DUF1540"/>
    <property type="match status" value="1"/>
</dbReference>
<keyword evidence="3" id="KW-1185">Reference proteome</keyword>
<evidence type="ECO:0000313" key="3">
    <source>
        <dbReference type="Proteomes" id="UP000824633"/>
    </source>
</evidence>
<dbReference type="Proteomes" id="UP000824633">
    <property type="component" value="Chromosome"/>
</dbReference>
<protein>
    <recommendedName>
        <fullName evidence="1">DUF1540 domain-containing protein</fullName>
    </recommendedName>
</protein>
<accession>A0ABM7TE97</accession>
<organism evidence="2 3">
    <name type="scientific">Clostridium gelidum</name>
    <dbReference type="NCBI Taxonomy" id="704125"/>
    <lineage>
        <taxon>Bacteria</taxon>
        <taxon>Bacillati</taxon>
        <taxon>Bacillota</taxon>
        <taxon>Clostridia</taxon>
        <taxon>Eubacteriales</taxon>
        <taxon>Clostridiaceae</taxon>
        <taxon>Clostridium</taxon>
    </lineage>
</organism>
<feature type="domain" description="DUF1540" evidence="1">
    <location>
        <begin position="7"/>
        <end position="49"/>
    </location>
</feature>
<reference evidence="3" key="1">
    <citation type="submission" date="2021-07" db="EMBL/GenBank/DDBJ databases">
        <title>Complete genome sequencing of a Clostridium isolate.</title>
        <authorList>
            <person name="Ueki A."/>
            <person name="Tonouchi A."/>
        </authorList>
    </citation>
    <scope>NUCLEOTIDE SEQUENCE [LARGE SCALE GENOMIC DNA]</scope>
    <source>
        <strain evidence="3">C5S11</strain>
    </source>
</reference>
<sequence length="52" mass="5917">MDANSSIKCSVEQCQYHAQSKDYCTLQEIKVGTHETDPTKVECTDCESFEVR</sequence>
<name>A0ABM7TE97_9CLOT</name>
<dbReference type="InterPro" id="IPR011437">
    <property type="entry name" value="DUF1540"/>
</dbReference>
<evidence type="ECO:0000313" key="2">
    <source>
        <dbReference type="EMBL" id="BCZ49342.1"/>
    </source>
</evidence>